<dbReference type="Pfam" id="PF01966">
    <property type="entry name" value="HD"/>
    <property type="match status" value="1"/>
</dbReference>
<dbReference type="InterPro" id="IPR006674">
    <property type="entry name" value="HD_domain"/>
</dbReference>
<gene>
    <name evidence="3" type="ORF">LOC71_01290</name>
</gene>
<feature type="coiled-coil region" evidence="1">
    <location>
        <begin position="260"/>
        <end position="287"/>
    </location>
</feature>
<sequence>MGIPELQSADRAISRLRIPPAMDVPVTDRVQRLIDTAPMRRLASISQLGLVSMVYPGATHSRLEHSLGVYAWALQFLRQLSEAPTDQVDVARENRFVEAFLVAALVHDAGHWPFCHPIEDMAQTNLPRHEERVDAMLRSGPIAEALQTDWSCDADDVMAILCPKKYESSGDPGASEALAFFASCLSGPIDVDKLDYLQRDSLHAGVPYGRNFDPMRIVSSLVRHPRRPKLAIHEKGRTAAEMMVFGRYVMFSEVYWHHAVRSATAMLQRAIHELQQVDERLGRKEAQSEVISIIDWMDLSESAWASRLNNAAEQRGGPVQELVSGLFGPTRRLLKRAAEFNVESGGDMHHMLARRPYWWLAACSEPLAKRISKSIGQTVAPEFVLIDAPPVKLEVDINIDIVLRSGEVATLGDVSPVASVLANRQFDNHVKRVRVFVPDWVRDALPAKGENMRRWLADAVSETESQWA</sequence>
<accession>A0ABS8NDH4</accession>
<evidence type="ECO:0000313" key="3">
    <source>
        <dbReference type="EMBL" id="MCC9640888.1"/>
    </source>
</evidence>
<dbReference type="PANTHER" id="PTHR11373:SF4">
    <property type="entry name" value="DEOXYNUCLEOSIDE TRIPHOSPHATE TRIPHOSPHOHYDROLASE SAMHD1"/>
    <property type="match status" value="1"/>
</dbReference>
<comment type="caution">
    <text evidence="3">The sequence shown here is derived from an EMBL/GenBank/DDBJ whole genome shotgun (WGS) entry which is preliminary data.</text>
</comment>
<dbReference type="RefSeq" id="WP_230270855.1">
    <property type="nucleotide sequence ID" value="NZ_JAJKFW010000003.1"/>
</dbReference>
<dbReference type="Proteomes" id="UP001430306">
    <property type="component" value="Unassembled WGS sequence"/>
</dbReference>
<keyword evidence="4" id="KW-1185">Reference proteome</keyword>
<keyword evidence="1" id="KW-0175">Coiled coil</keyword>
<evidence type="ECO:0000313" key="4">
    <source>
        <dbReference type="Proteomes" id="UP001430306"/>
    </source>
</evidence>
<name>A0ABS8NDH4_9BACT</name>
<feature type="domain" description="HD/PDEase" evidence="2">
    <location>
        <begin position="58"/>
        <end position="206"/>
    </location>
</feature>
<evidence type="ECO:0000259" key="2">
    <source>
        <dbReference type="SMART" id="SM00471"/>
    </source>
</evidence>
<evidence type="ECO:0000256" key="1">
    <source>
        <dbReference type="SAM" id="Coils"/>
    </source>
</evidence>
<dbReference type="CDD" id="cd00077">
    <property type="entry name" value="HDc"/>
    <property type="match status" value="1"/>
</dbReference>
<dbReference type="InterPro" id="IPR003607">
    <property type="entry name" value="HD/PDEase_dom"/>
</dbReference>
<dbReference type="InterPro" id="IPR045509">
    <property type="entry name" value="HD_assoc_2"/>
</dbReference>
<protein>
    <submittedName>
        <fullName evidence="3">HD domain-containing protein</fullName>
    </submittedName>
</protein>
<dbReference type="PANTHER" id="PTHR11373">
    <property type="entry name" value="DEOXYNUCLEOSIDE TRIPHOSPHATE TRIPHOSPHOHYDROLASE"/>
    <property type="match status" value="1"/>
</dbReference>
<proteinExistence type="predicted"/>
<dbReference type="SUPFAM" id="SSF109604">
    <property type="entry name" value="HD-domain/PDEase-like"/>
    <property type="match status" value="1"/>
</dbReference>
<reference evidence="3" key="1">
    <citation type="submission" date="2021-11" db="EMBL/GenBank/DDBJ databases">
        <title>Genome sequence.</title>
        <authorList>
            <person name="Sun Q."/>
        </authorList>
    </citation>
    <scope>NUCLEOTIDE SEQUENCE</scope>
    <source>
        <strain evidence="3">JC740</strain>
    </source>
</reference>
<dbReference type="Pfam" id="PF19276">
    <property type="entry name" value="HD_assoc_2"/>
    <property type="match status" value="1"/>
</dbReference>
<dbReference type="InterPro" id="IPR050135">
    <property type="entry name" value="dGTPase-like"/>
</dbReference>
<organism evidence="3 4">
    <name type="scientific">Rhodopirellula halodulae</name>
    <dbReference type="NCBI Taxonomy" id="2894198"/>
    <lineage>
        <taxon>Bacteria</taxon>
        <taxon>Pseudomonadati</taxon>
        <taxon>Planctomycetota</taxon>
        <taxon>Planctomycetia</taxon>
        <taxon>Pirellulales</taxon>
        <taxon>Pirellulaceae</taxon>
        <taxon>Rhodopirellula</taxon>
    </lineage>
</organism>
<dbReference type="SMART" id="SM00471">
    <property type="entry name" value="HDc"/>
    <property type="match status" value="1"/>
</dbReference>
<dbReference type="EMBL" id="JAJKFW010000003">
    <property type="protein sequence ID" value="MCC9640888.1"/>
    <property type="molecule type" value="Genomic_DNA"/>
</dbReference>
<dbReference type="Gene3D" id="1.10.3210.10">
    <property type="entry name" value="Hypothetical protein af1432"/>
    <property type="match status" value="1"/>
</dbReference>